<keyword evidence="5 6" id="KW-0472">Membrane</keyword>
<evidence type="ECO:0000313" key="9">
    <source>
        <dbReference type="Proteomes" id="UP000198371"/>
    </source>
</evidence>
<evidence type="ECO:0000256" key="1">
    <source>
        <dbReference type="ARBA" id="ARBA00004651"/>
    </source>
</evidence>
<evidence type="ECO:0000256" key="4">
    <source>
        <dbReference type="ARBA" id="ARBA00022989"/>
    </source>
</evidence>
<reference evidence="9" key="1">
    <citation type="journal article" date="2017" name="Genome Announc.">
        <title>Complete Genome Sequence of Vibrio sp. Strain 2521-89, a Close Relative of Vibrio cholerae Isolated from Lake Water in New Mexico, USA.</title>
        <authorList>
            <person name="Liang K."/>
            <person name="Orata F.D."/>
            <person name="Winkjer N.S."/>
            <person name="Rowe L.A."/>
            <person name="Tarr C.L."/>
            <person name="Boucher Y."/>
        </authorList>
    </citation>
    <scope>NUCLEOTIDE SEQUENCE [LARGE SCALE GENOMIC DNA]</scope>
    <source>
        <strain evidence="9">2521-89</strain>
    </source>
</reference>
<evidence type="ECO:0000256" key="6">
    <source>
        <dbReference type="SAM" id="Phobius"/>
    </source>
</evidence>
<dbReference type="EMBL" id="CP022353">
    <property type="protein sequence ID" value="ASK56608.1"/>
    <property type="molecule type" value="Genomic_DNA"/>
</dbReference>
<feature type="transmembrane region" description="Helical" evidence="6">
    <location>
        <begin position="281"/>
        <end position="301"/>
    </location>
</feature>
<comment type="subcellular location">
    <subcellularLocation>
        <location evidence="1">Cell membrane</location>
        <topology evidence="1">Multi-pass membrane protein</topology>
    </subcellularLocation>
</comment>
<protein>
    <submittedName>
        <fullName evidence="8">Pilus assembly protein TadC</fullName>
    </submittedName>
</protein>
<feature type="transmembrane region" description="Helical" evidence="6">
    <location>
        <begin position="123"/>
        <end position="141"/>
    </location>
</feature>
<evidence type="ECO:0000256" key="5">
    <source>
        <dbReference type="ARBA" id="ARBA00023136"/>
    </source>
</evidence>
<evidence type="ECO:0000259" key="7">
    <source>
        <dbReference type="Pfam" id="PF00482"/>
    </source>
</evidence>
<dbReference type="GO" id="GO:0005886">
    <property type="term" value="C:plasma membrane"/>
    <property type="evidence" value="ECO:0007669"/>
    <property type="project" value="UniProtKB-SubCell"/>
</dbReference>
<keyword evidence="4 6" id="KW-1133">Transmembrane helix</keyword>
<dbReference type="KEGG" id="vti:CEQ48_18395"/>
<proteinExistence type="predicted"/>
<evidence type="ECO:0000256" key="3">
    <source>
        <dbReference type="ARBA" id="ARBA00022692"/>
    </source>
</evidence>
<sequence>MMLLNFESWLLISIVSVAGLLLVGMLLWRDQQMQTQWLAQSQRYRQLHLTDTMTENTTRHWLAVLGGYYPTSDTEKKRLIQMLEQAGIYSKDALDKVRGAKLLLGLLTAMLALGWQWSKGELLTAMTLTMALVGYVLGSNLPEYGLRRQSKQAKQRQQQIVADAMDLMVISIEAGLSLDRALERVGHYLLDVEPMLAKQFLRTHAEIQVLGDTALCMKKLAWRTGLQELERCAATLAMAQRYGSPLAETMRNISQDARQMRKMALQEQAGKLPGRITLIQMAFIMLPLLVLIIAPTLNVLLESLR</sequence>
<name>A0AAU8WK88_9VIBR</name>
<gene>
    <name evidence="8" type="ORF">CEQ48_18395</name>
</gene>
<dbReference type="PANTHER" id="PTHR35007:SF2">
    <property type="entry name" value="PILUS ASSEMBLE PROTEIN"/>
    <property type="match status" value="1"/>
</dbReference>
<dbReference type="Pfam" id="PF00482">
    <property type="entry name" value="T2SSF"/>
    <property type="match status" value="1"/>
</dbReference>
<dbReference type="AlphaFoldDB" id="A0AAU8WK88"/>
<keyword evidence="2" id="KW-1003">Cell membrane</keyword>
<keyword evidence="9" id="KW-1185">Reference proteome</keyword>
<organism evidence="8 9">
    <name type="scientific">Vibrio tarriae</name>
    <dbReference type="NCBI Taxonomy" id="2014742"/>
    <lineage>
        <taxon>Bacteria</taxon>
        <taxon>Pseudomonadati</taxon>
        <taxon>Pseudomonadota</taxon>
        <taxon>Gammaproteobacteria</taxon>
        <taxon>Vibrionales</taxon>
        <taxon>Vibrionaceae</taxon>
        <taxon>Vibrio</taxon>
    </lineage>
</organism>
<feature type="transmembrane region" description="Helical" evidence="6">
    <location>
        <begin position="6"/>
        <end position="28"/>
    </location>
</feature>
<evidence type="ECO:0000256" key="2">
    <source>
        <dbReference type="ARBA" id="ARBA00022475"/>
    </source>
</evidence>
<dbReference type="PANTHER" id="PTHR35007">
    <property type="entry name" value="INTEGRAL MEMBRANE PROTEIN-RELATED"/>
    <property type="match status" value="1"/>
</dbReference>
<keyword evidence="3 6" id="KW-0812">Transmembrane</keyword>
<dbReference type="InterPro" id="IPR018076">
    <property type="entry name" value="T2SS_GspF_dom"/>
</dbReference>
<reference evidence="8 9" key="2">
    <citation type="submission" date="2017-06" db="EMBL/GenBank/DDBJ databases">
        <title>Complete genome sequence of Vibrio sp. 2521-89, a close relative of Vibrio cholerae isolated from lake water in New Mexico, USA.</title>
        <authorList>
            <person name="Liang K."/>
            <person name="Orata F.D."/>
            <person name="Winkjer N.S."/>
            <person name="Tarr C.L."/>
            <person name="Boucher Y."/>
        </authorList>
    </citation>
    <scope>NUCLEOTIDE SEQUENCE [LARGE SCALE GENOMIC DNA]</scope>
    <source>
        <strain evidence="8 9">2521-89</strain>
    </source>
</reference>
<accession>A0AAU8WK88</accession>
<dbReference type="RefSeq" id="WP_089072202.1">
    <property type="nucleotide sequence ID" value="NZ_CP022353.1"/>
</dbReference>
<evidence type="ECO:0000313" key="8">
    <source>
        <dbReference type="EMBL" id="ASK56608.1"/>
    </source>
</evidence>
<feature type="domain" description="Type II secretion system protein GspF" evidence="7">
    <location>
        <begin position="165"/>
        <end position="293"/>
    </location>
</feature>
<dbReference type="Proteomes" id="UP000198371">
    <property type="component" value="Chromosome 1"/>
</dbReference>
<feature type="transmembrane region" description="Helical" evidence="6">
    <location>
        <begin position="99"/>
        <end position="117"/>
    </location>
</feature>